<dbReference type="SUPFAM" id="SSF103473">
    <property type="entry name" value="MFS general substrate transporter"/>
    <property type="match status" value="1"/>
</dbReference>
<keyword evidence="5 7" id="KW-0472">Membrane</keyword>
<sequence length="533" mass="58851">MFQHSLLVKLEVERLNRKRREEEQSNVIKEEMALQQQQVEEDEHVYTLDEALTALGFGKFQYLVLGYAGLGSMVDAVEVMILSFIGPAVKSQWGLSSTQETLITTVVFAGMLIGAYFWGILADNYGRRKSLLIVAIVTTVSAFLSSFSPNYISLLVLRMLVGTGLGGGPVYGSWFLEFVPSRNRGMWMVIYSTFWTIGTILEALLAMIIMPRLGWRWLLALSSIPSFAALLLYIFTVESPRYLCAEGRISDAHDILRKIAVVNQTKLAPGMLVSDQVTELDEEEELLKPRANKIFNFKTGLSSSLMLLSPQLLRITLLMWVVYFGNSFAYYGIILLTSQFSAGENRCFSVALHVKNDTSLYTDVFITSLAELPGLLISAVVVEKVGRKYSMALMYILGSLFLFPLVVPQNEALTTALLFGARIWFIGTFTLAGVYCPEIYPTSVRSTGCGVASAVGRIAGMVSPIVAVQLSKISAVIILGDENLQSKDSTTPYDFDLAILPILPMLSSPVLHKTALLAQRSSPAGEMILEETK</sequence>
<dbReference type="GO" id="GO:0022857">
    <property type="term" value="F:transmembrane transporter activity"/>
    <property type="evidence" value="ECO:0007669"/>
    <property type="project" value="InterPro"/>
</dbReference>
<dbReference type="PANTHER" id="PTHR23511:SF44">
    <property type="entry name" value="MAJOR FACILITATOR, SUGAR TRANSPORTER, MAJOR FACILITATOR SUPERFAMILY"/>
    <property type="match status" value="1"/>
</dbReference>
<dbReference type="PROSITE" id="PS50850">
    <property type="entry name" value="MFS"/>
    <property type="match status" value="1"/>
</dbReference>
<feature type="transmembrane region" description="Helical" evidence="7">
    <location>
        <begin position="62"/>
        <end position="89"/>
    </location>
</feature>
<proteinExistence type="inferred from homology"/>
<feature type="domain" description="Major facilitator superfamily (MFS) profile" evidence="8">
    <location>
        <begin position="64"/>
        <end position="522"/>
    </location>
</feature>
<evidence type="ECO:0000256" key="5">
    <source>
        <dbReference type="ARBA" id="ARBA00023136"/>
    </source>
</evidence>
<dbReference type="Proteomes" id="UP001371456">
    <property type="component" value="Unassembled WGS sequence"/>
</dbReference>
<feature type="transmembrane region" description="Helical" evidence="7">
    <location>
        <begin position="389"/>
        <end position="407"/>
    </location>
</feature>
<feature type="transmembrane region" description="Helical" evidence="7">
    <location>
        <begin position="317"/>
        <end position="340"/>
    </location>
</feature>
<evidence type="ECO:0000256" key="1">
    <source>
        <dbReference type="ARBA" id="ARBA00004141"/>
    </source>
</evidence>
<dbReference type="InterPro" id="IPR011701">
    <property type="entry name" value="MFS"/>
</dbReference>
<feature type="transmembrane region" description="Helical" evidence="7">
    <location>
        <begin position="155"/>
        <end position="176"/>
    </location>
</feature>
<keyword evidence="4 7" id="KW-1133">Transmembrane helix</keyword>
<dbReference type="AlphaFoldDB" id="A0AAN8YAL3"/>
<comment type="caution">
    <text evidence="9">The sequence shown here is derived from an EMBL/GenBank/DDBJ whole genome shotgun (WGS) entry which is preliminary data.</text>
</comment>
<evidence type="ECO:0000256" key="7">
    <source>
        <dbReference type="SAM" id="Phobius"/>
    </source>
</evidence>
<keyword evidence="2" id="KW-0813">Transport</keyword>
<dbReference type="Pfam" id="PF07690">
    <property type="entry name" value="MFS_1"/>
    <property type="match status" value="1"/>
</dbReference>
<dbReference type="InterPro" id="IPR020846">
    <property type="entry name" value="MFS_dom"/>
</dbReference>
<organism evidence="9 10">
    <name type="scientific">Solanum bulbocastanum</name>
    <name type="common">Wild potato</name>
    <dbReference type="NCBI Taxonomy" id="147425"/>
    <lineage>
        <taxon>Eukaryota</taxon>
        <taxon>Viridiplantae</taxon>
        <taxon>Streptophyta</taxon>
        <taxon>Embryophyta</taxon>
        <taxon>Tracheophyta</taxon>
        <taxon>Spermatophyta</taxon>
        <taxon>Magnoliopsida</taxon>
        <taxon>eudicotyledons</taxon>
        <taxon>Gunneridae</taxon>
        <taxon>Pentapetalae</taxon>
        <taxon>asterids</taxon>
        <taxon>lamiids</taxon>
        <taxon>Solanales</taxon>
        <taxon>Solanaceae</taxon>
        <taxon>Solanoideae</taxon>
        <taxon>Solaneae</taxon>
        <taxon>Solanum</taxon>
    </lineage>
</organism>
<evidence type="ECO:0000313" key="10">
    <source>
        <dbReference type="Proteomes" id="UP001371456"/>
    </source>
</evidence>
<dbReference type="PANTHER" id="PTHR23511">
    <property type="entry name" value="SYNAPTIC VESICLE GLYCOPROTEIN 2"/>
    <property type="match status" value="1"/>
</dbReference>
<feature type="transmembrane region" description="Helical" evidence="7">
    <location>
        <begin position="101"/>
        <end position="119"/>
    </location>
</feature>
<feature type="transmembrane region" description="Helical" evidence="7">
    <location>
        <begin position="360"/>
        <end position="382"/>
    </location>
</feature>
<keyword evidence="10" id="KW-1185">Reference proteome</keyword>
<dbReference type="EMBL" id="JBANQN010000007">
    <property type="protein sequence ID" value="KAK6784631.1"/>
    <property type="molecule type" value="Genomic_DNA"/>
</dbReference>
<comment type="similarity">
    <text evidence="6">Belongs to the major facilitator superfamily. Phosphate:H(+) symporter (TC 2.A.1.9) family.</text>
</comment>
<dbReference type="GO" id="GO:0016020">
    <property type="term" value="C:membrane"/>
    <property type="evidence" value="ECO:0007669"/>
    <property type="project" value="UniProtKB-SubCell"/>
</dbReference>
<gene>
    <name evidence="9" type="ORF">RDI58_018086</name>
</gene>
<comment type="subcellular location">
    <subcellularLocation>
        <location evidence="1">Membrane</location>
        <topology evidence="1">Multi-pass membrane protein</topology>
    </subcellularLocation>
</comment>
<feature type="transmembrane region" description="Helical" evidence="7">
    <location>
        <begin position="188"/>
        <end position="209"/>
    </location>
</feature>
<dbReference type="Gene3D" id="1.20.1250.20">
    <property type="entry name" value="MFS general substrate transporter like domains"/>
    <property type="match status" value="1"/>
</dbReference>
<evidence type="ECO:0000259" key="8">
    <source>
        <dbReference type="PROSITE" id="PS50850"/>
    </source>
</evidence>
<reference evidence="9 10" key="1">
    <citation type="submission" date="2024-02" db="EMBL/GenBank/DDBJ databases">
        <title>de novo genome assembly of Solanum bulbocastanum strain 11H21.</title>
        <authorList>
            <person name="Hosaka A.J."/>
        </authorList>
    </citation>
    <scope>NUCLEOTIDE SEQUENCE [LARGE SCALE GENOMIC DNA]</scope>
    <source>
        <tissue evidence="9">Young leaves</tissue>
    </source>
</reference>
<name>A0AAN8YAL3_SOLBU</name>
<feature type="transmembrane region" description="Helical" evidence="7">
    <location>
        <begin position="215"/>
        <end position="235"/>
    </location>
</feature>
<evidence type="ECO:0000313" key="9">
    <source>
        <dbReference type="EMBL" id="KAK6784631.1"/>
    </source>
</evidence>
<evidence type="ECO:0000256" key="2">
    <source>
        <dbReference type="ARBA" id="ARBA00022448"/>
    </source>
</evidence>
<feature type="transmembrane region" description="Helical" evidence="7">
    <location>
        <begin position="413"/>
        <end position="436"/>
    </location>
</feature>
<evidence type="ECO:0000256" key="4">
    <source>
        <dbReference type="ARBA" id="ARBA00022989"/>
    </source>
</evidence>
<feature type="transmembrane region" description="Helical" evidence="7">
    <location>
        <begin position="131"/>
        <end position="149"/>
    </location>
</feature>
<dbReference type="FunFam" id="1.20.1250.20:FF:000232">
    <property type="entry name" value="Organic cation/carnitine transporter 7"/>
    <property type="match status" value="1"/>
</dbReference>
<dbReference type="InterPro" id="IPR036259">
    <property type="entry name" value="MFS_trans_sf"/>
</dbReference>
<evidence type="ECO:0000256" key="3">
    <source>
        <dbReference type="ARBA" id="ARBA00022692"/>
    </source>
</evidence>
<evidence type="ECO:0000256" key="6">
    <source>
        <dbReference type="ARBA" id="ARBA00044504"/>
    </source>
</evidence>
<accession>A0AAN8YAL3</accession>
<protein>
    <recommendedName>
        <fullName evidence="8">Major facilitator superfamily (MFS) profile domain-containing protein</fullName>
    </recommendedName>
</protein>
<keyword evidence="3 7" id="KW-0812">Transmembrane</keyword>